<dbReference type="KEGG" id="arf:AR1Y2_0853"/>
<proteinExistence type="predicted"/>
<evidence type="ECO:0000313" key="2">
    <source>
        <dbReference type="Proteomes" id="UP000298653"/>
    </source>
</evidence>
<protein>
    <submittedName>
        <fullName evidence="1">Uncharacterized protein</fullName>
    </submittedName>
</protein>
<gene>
    <name evidence="1" type="ORF">AR1Y2_0853</name>
</gene>
<dbReference type="Proteomes" id="UP000298653">
    <property type="component" value="Chromosome"/>
</dbReference>
<sequence length="80" mass="8982">MINIVEKAKAMDQFNNNLPDVKIGGAITLAEIWDGTGEVPEDSWSIQLTDSNWINYCFDVIEKNSDPLNTVVRISDIELL</sequence>
<reference evidence="1 2" key="1">
    <citation type="submission" date="2019-05" db="EMBL/GenBank/DDBJ databases">
        <title>Complete genome sequencing of Anaerostipes rhamnosivorans.</title>
        <authorList>
            <person name="Bui T.P.N."/>
            <person name="de Vos W.M."/>
        </authorList>
    </citation>
    <scope>NUCLEOTIDE SEQUENCE [LARGE SCALE GENOMIC DNA]</scope>
    <source>
        <strain evidence="1 2">1y2</strain>
    </source>
</reference>
<evidence type="ECO:0000313" key="1">
    <source>
        <dbReference type="EMBL" id="QCP34307.1"/>
    </source>
</evidence>
<dbReference type="RefSeq" id="WP_137327870.1">
    <property type="nucleotide sequence ID" value="NZ_CP040058.1"/>
</dbReference>
<dbReference type="EMBL" id="CP040058">
    <property type="protein sequence ID" value="QCP34307.1"/>
    <property type="molecule type" value="Genomic_DNA"/>
</dbReference>
<accession>A0A4P8ICQ8</accession>
<name>A0A4P8ICQ8_9FIRM</name>
<dbReference type="AlphaFoldDB" id="A0A4P8ICQ8"/>
<dbReference type="OrthoDB" id="2064233at2"/>
<organism evidence="1 2">
    <name type="scientific">Anaerostipes rhamnosivorans</name>
    <dbReference type="NCBI Taxonomy" id="1229621"/>
    <lineage>
        <taxon>Bacteria</taxon>
        <taxon>Bacillati</taxon>
        <taxon>Bacillota</taxon>
        <taxon>Clostridia</taxon>
        <taxon>Lachnospirales</taxon>
        <taxon>Lachnospiraceae</taxon>
        <taxon>Anaerostipes</taxon>
    </lineage>
</organism>
<keyword evidence="2" id="KW-1185">Reference proteome</keyword>